<proteinExistence type="predicted"/>
<dbReference type="AlphaFoldDB" id="A0A2D4J8E8"/>
<protein>
    <submittedName>
        <fullName evidence="1">Uncharacterized protein</fullName>
    </submittedName>
</protein>
<organism evidence="1">
    <name type="scientific">Micrurus lemniscatus lemniscatus</name>
    <dbReference type="NCBI Taxonomy" id="129467"/>
    <lineage>
        <taxon>Eukaryota</taxon>
        <taxon>Metazoa</taxon>
        <taxon>Chordata</taxon>
        <taxon>Craniata</taxon>
        <taxon>Vertebrata</taxon>
        <taxon>Euteleostomi</taxon>
        <taxon>Lepidosauria</taxon>
        <taxon>Squamata</taxon>
        <taxon>Bifurcata</taxon>
        <taxon>Unidentata</taxon>
        <taxon>Episquamata</taxon>
        <taxon>Toxicofera</taxon>
        <taxon>Serpentes</taxon>
        <taxon>Colubroidea</taxon>
        <taxon>Elapidae</taxon>
        <taxon>Elapinae</taxon>
        <taxon>Micrurus</taxon>
    </lineage>
</organism>
<reference evidence="1" key="2">
    <citation type="submission" date="2017-11" db="EMBL/GenBank/DDBJ databases">
        <title>Coralsnake Venomics: Analyses of Venom Gland Transcriptomes and Proteomes of Six Brazilian Taxa.</title>
        <authorList>
            <person name="Aird S.D."/>
            <person name="Jorge da Silva N."/>
            <person name="Qiu L."/>
            <person name="Villar-Briones A."/>
            <person name="Aparecida-Saddi V."/>
            <person name="Campos-Telles M.P."/>
            <person name="Grau M."/>
            <person name="Mikheyev A.S."/>
        </authorList>
    </citation>
    <scope>NUCLEOTIDE SEQUENCE</scope>
    <source>
        <tissue evidence="1">Venom_gland</tissue>
    </source>
</reference>
<evidence type="ECO:0000313" key="1">
    <source>
        <dbReference type="EMBL" id="LAA92729.1"/>
    </source>
</evidence>
<dbReference type="EMBL" id="IACK01151847">
    <property type="protein sequence ID" value="LAA92729.1"/>
    <property type="molecule type" value="Transcribed_RNA"/>
</dbReference>
<accession>A0A2D4J8E8</accession>
<sequence length="116" mass="13732">MWLWDVQNNDFLCLKKMYKQKSTMLPVCVGWRREFFSRLILIFEMCCKQDEERAQYQQRMLGVSMVYHSPCTFLKSCFPLHYLALFIMLDGMTEGTFHSYHSHCTISLLLEGLAGD</sequence>
<name>A0A2D4J8E8_MICLE</name>
<reference evidence="1" key="1">
    <citation type="submission" date="2017-07" db="EMBL/GenBank/DDBJ databases">
        <authorList>
            <person name="Mikheyev A."/>
            <person name="Grau M."/>
        </authorList>
    </citation>
    <scope>NUCLEOTIDE SEQUENCE</scope>
    <source>
        <tissue evidence="1">Venom_gland</tissue>
    </source>
</reference>